<dbReference type="InterPro" id="IPR000917">
    <property type="entry name" value="Sulfatase_N"/>
</dbReference>
<dbReference type="PANTHER" id="PTHR42693">
    <property type="entry name" value="ARYLSULFATASE FAMILY MEMBER"/>
    <property type="match status" value="1"/>
</dbReference>
<accession>A0A518EMD1</accession>
<evidence type="ECO:0000256" key="8">
    <source>
        <dbReference type="SAM" id="SignalP"/>
    </source>
</evidence>
<keyword evidence="5 10" id="KW-0378">Hydrolase</keyword>
<feature type="region of interest" description="Disordered" evidence="7">
    <location>
        <begin position="525"/>
        <end position="552"/>
    </location>
</feature>
<organism evidence="10 11">
    <name type="scientific">Saltatorellus ferox</name>
    <dbReference type="NCBI Taxonomy" id="2528018"/>
    <lineage>
        <taxon>Bacteria</taxon>
        <taxon>Pseudomonadati</taxon>
        <taxon>Planctomycetota</taxon>
        <taxon>Planctomycetia</taxon>
        <taxon>Planctomycetia incertae sedis</taxon>
        <taxon>Saltatorellus</taxon>
    </lineage>
</organism>
<dbReference type="AlphaFoldDB" id="A0A518EMD1"/>
<evidence type="ECO:0000256" key="1">
    <source>
        <dbReference type="ARBA" id="ARBA00001913"/>
    </source>
</evidence>
<keyword evidence="6" id="KW-0106">Calcium</keyword>
<dbReference type="InterPro" id="IPR050738">
    <property type="entry name" value="Sulfatase"/>
</dbReference>
<feature type="compositionally biased region" description="Acidic residues" evidence="7">
    <location>
        <begin position="363"/>
        <end position="390"/>
    </location>
</feature>
<dbReference type="PANTHER" id="PTHR42693:SF42">
    <property type="entry name" value="ARYLSULFATASE G"/>
    <property type="match status" value="1"/>
</dbReference>
<evidence type="ECO:0000313" key="10">
    <source>
        <dbReference type="EMBL" id="QDV05240.1"/>
    </source>
</evidence>
<feature type="chain" id="PRO_5022145015" evidence="8">
    <location>
        <begin position="21"/>
        <end position="552"/>
    </location>
</feature>
<evidence type="ECO:0000256" key="2">
    <source>
        <dbReference type="ARBA" id="ARBA00008779"/>
    </source>
</evidence>
<comment type="similarity">
    <text evidence="2">Belongs to the sulfatase family.</text>
</comment>
<evidence type="ECO:0000256" key="7">
    <source>
        <dbReference type="SAM" id="MobiDB-lite"/>
    </source>
</evidence>
<evidence type="ECO:0000259" key="9">
    <source>
        <dbReference type="Pfam" id="PF00884"/>
    </source>
</evidence>
<evidence type="ECO:0000256" key="4">
    <source>
        <dbReference type="ARBA" id="ARBA00022729"/>
    </source>
</evidence>
<reference evidence="10 11" key="1">
    <citation type="submission" date="2019-02" db="EMBL/GenBank/DDBJ databases">
        <title>Deep-cultivation of Planctomycetes and their phenomic and genomic characterization uncovers novel biology.</title>
        <authorList>
            <person name="Wiegand S."/>
            <person name="Jogler M."/>
            <person name="Boedeker C."/>
            <person name="Pinto D."/>
            <person name="Vollmers J."/>
            <person name="Rivas-Marin E."/>
            <person name="Kohn T."/>
            <person name="Peeters S.H."/>
            <person name="Heuer A."/>
            <person name="Rast P."/>
            <person name="Oberbeckmann S."/>
            <person name="Bunk B."/>
            <person name="Jeske O."/>
            <person name="Meyerdierks A."/>
            <person name="Storesund J.E."/>
            <person name="Kallscheuer N."/>
            <person name="Luecker S."/>
            <person name="Lage O.M."/>
            <person name="Pohl T."/>
            <person name="Merkel B.J."/>
            <person name="Hornburger P."/>
            <person name="Mueller R.-W."/>
            <person name="Bruemmer F."/>
            <person name="Labrenz M."/>
            <person name="Spormann A.M."/>
            <person name="Op den Camp H."/>
            <person name="Overmann J."/>
            <person name="Amann R."/>
            <person name="Jetten M.S.M."/>
            <person name="Mascher T."/>
            <person name="Medema M.H."/>
            <person name="Devos D.P."/>
            <person name="Kaster A.-K."/>
            <person name="Ovreas L."/>
            <person name="Rohde M."/>
            <person name="Galperin M.Y."/>
            <person name="Jogler C."/>
        </authorList>
    </citation>
    <scope>NUCLEOTIDE SEQUENCE [LARGE SCALE GENOMIC DNA]</scope>
    <source>
        <strain evidence="10 11">Poly30</strain>
    </source>
</reference>
<dbReference type="GO" id="GO:0004065">
    <property type="term" value="F:arylsulfatase activity"/>
    <property type="evidence" value="ECO:0007669"/>
    <property type="project" value="UniProtKB-EC"/>
</dbReference>
<keyword evidence="11" id="KW-1185">Reference proteome</keyword>
<dbReference type="SUPFAM" id="SSF53649">
    <property type="entry name" value="Alkaline phosphatase-like"/>
    <property type="match status" value="1"/>
</dbReference>
<dbReference type="EC" id="3.1.6.1" evidence="10"/>
<feature type="region of interest" description="Disordered" evidence="7">
    <location>
        <begin position="358"/>
        <end position="398"/>
    </location>
</feature>
<feature type="compositionally biased region" description="Pro residues" evidence="7">
    <location>
        <begin position="530"/>
        <end position="541"/>
    </location>
</feature>
<dbReference type="PROSITE" id="PS00149">
    <property type="entry name" value="SULFATASE_2"/>
    <property type="match status" value="1"/>
</dbReference>
<protein>
    <submittedName>
        <fullName evidence="10">Arylsulfatase</fullName>
        <ecNumber evidence="10">3.1.6.1</ecNumber>
    </submittedName>
</protein>
<name>A0A518EMD1_9BACT</name>
<dbReference type="EMBL" id="CP036434">
    <property type="protein sequence ID" value="QDV05240.1"/>
    <property type="molecule type" value="Genomic_DNA"/>
</dbReference>
<dbReference type="InterPro" id="IPR017850">
    <property type="entry name" value="Alkaline_phosphatase_core_sf"/>
</dbReference>
<evidence type="ECO:0000256" key="6">
    <source>
        <dbReference type="ARBA" id="ARBA00022837"/>
    </source>
</evidence>
<dbReference type="RefSeq" id="WP_419190913.1">
    <property type="nucleotide sequence ID" value="NZ_CP036434.1"/>
</dbReference>
<keyword evidence="3" id="KW-0479">Metal-binding</keyword>
<sequence length="552" mass="60850" precursor="true">MWISSLLALASVLGAPQVEASAAAQIEASTAEPARPNILLILTDDQRVDTIGSWGNQHIATPNIDRLVNAGTSFRRNYCMGSPHGAVCAPSRAMIHSGRAYHSIDHSALRDVELLGETLRARGYRTYGVGKWHNGQESFKRSFDEGRAVLFSGMSNHFDVPLHDVGADGSVETREPSTEHSSDLFSAAAISFLEDAGQSEPFFLSLALTAPHDPRDPPAEYRERELPELPANFKPQHPFDNGHLTLRDENLAAWPRDTATVRRQLGDYYGLVEHMDAAIGRVLDALEARTDGRETVIVFASDHGLALGSHGLLGKQSVYEHSLRAPLVIVGPGVPAGQHVTALTYLLDIHPTLLGFAGPLPEPEPEEAEEAEAAEETGVEDENETVEEAPELPLEGSDLGHVSRDLAPIWRGERAEVRESIYLALGRTQRAVTDGRWKLSVYPAIGHRQLFDLATDPDELIDLAGRLPFQHHIDRLMIDLERWRERIGDPDPLTVGELKPFHVDLTGRARKPDRWQPQWIRETFFDPQPEEPAVPAVPEPPAEAEAAKEPKK</sequence>
<feature type="signal peptide" evidence="8">
    <location>
        <begin position="1"/>
        <end position="20"/>
    </location>
</feature>
<gene>
    <name evidence="10" type="ORF">Poly30_07360</name>
</gene>
<evidence type="ECO:0000256" key="5">
    <source>
        <dbReference type="ARBA" id="ARBA00022801"/>
    </source>
</evidence>
<proteinExistence type="inferred from homology"/>
<keyword evidence="4 8" id="KW-0732">Signal</keyword>
<evidence type="ECO:0000256" key="3">
    <source>
        <dbReference type="ARBA" id="ARBA00022723"/>
    </source>
</evidence>
<dbReference type="Proteomes" id="UP000320390">
    <property type="component" value="Chromosome"/>
</dbReference>
<dbReference type="InterPro" id="IPR024607">
    <property type="entry name" value="Sulfatase_CS"/>
</dbReference>
<comment type="cofactor">
    <cofactor evidence="1">
        <name>Ca(2+)</name>
        <dbReference type="ChEBI" id="CHEBI:29108"/>
    </cofactor>
</comment>
<dbReference type="Pfam" id="PF00884">
    <property type="entry name" value="Sulfatase"/>
    <property type="match status" value="1"/>
</dbReference>
<evidence type="ECO:0000313" key="11">
    <source>
        <dbReference type="Proteomes" id="UP000320390"/>
    </source>
</evidence>
<feature type="domain" description="Sulfatase N-terminal" evidence="9">
    <location>
        <begin position="36"/>
        <end position="358"/>
    </location>
</feature>
<dbReference type="GO" id="GO:0046872">
    <property type="term" value="F:metal ion binding"/>
    <property type="evidence" value="ECO:0007669"/>
    <property type="project" value="UniProtKB-KW"/>
</dbReference>
<dbReference type="Gene3D" id="3.40.720.10">
    <property type="entry name" value="Alkaline Phosphatase, subunit A"/>
    <property type="match status" value="2"/>
</dbReference>